<dbReference type="KEGG" id="nneo:PQG83_17745"/>
<gene>
    <name evidence="1" type="ORF">PQG83_17745</name>
</gene>
<reference evidence="1 2" key="1">
    <citation type="submission" date="2023-01" db="EMBL/GenBank/DDBJ databases">
        <title>Cultivation and genomic characterization of new, ubiquitous marine nitrite-oxidizing bacteria from the Nitrospirales.</title>
        <authorList>
            <person name="Mueller A.J."/>
            <person name="Daebeler A."/>
            <person name="Herbold C.W."/>
            <person name="Kirkegaard R.H."/>
            <person name="Daims H."/>
        </authorList>
    </citation>
    <scope>NUCLEOTIDE SEQUENCE [LARGE SCALE GENOMIC DNA]</scope>
    <source>
        <strain evidence="1 2">DK</strain>
    </source>
</reference>
<dbReference type="PROSITE" id="PS51257">
    <property type="entry name" value="PROKAR_LIPOPROTEIN"/>
    <property type="match status" value="1"/>
</dbReference>
<evidence type="ECO:0008006" key="3">
    <source>
        <dbReference type="Google" id="ProtNLM"/>
    </source>
</evidence>
<keyword evidence="2" id="KW-1185">Reference proteome</keyword>
<protein>
    <recommendedName>
        <fullName evidence="3">DUF1353 domain-containing protein</fullName>
    </recommendedName>
</protein>
<dbReference type="RefSeq" id="WP_312743939.1">
    <property type="nucleotide sequence ID" value="NZ_CP116968.1"/>
</dbReference>
<dbReference type="AlphaFoldDB" id="A0AA96GJV9"/>
<evidence type="ECO:0000313" key="1">
    <source>
        <dbReference type="EMBL" id="WNM61580.1"/>
    </source>
</evidence>
<organism evidence="1 2">
    <name type="scientific">Candidatus Nitrospira neomarina</name>
    <dbReference type="NCBI Taxonomy" id="3020899"/>
    <lineage>
        <taxon>Bacteria</taxon>
        <taxon>Pseudomonadati</taxon>
        <taxon>Nitrospirota</taxon>
        <taxon>Nitrospiria</taxon>
        <taxon>Nitrospirales</taxon>
        <taxon>Nitrospiraceae</taxon>
        <taxon>Nitrospira</taxon>
    </lineage>
</organism>
<accession>A0AA96GJV9</accession>
<dbReference type="EMBL" id="CP116968">
    <property type="protein sequence ID" value="WNM61580.1"/>
    <property type="molecule type" value="Genomic_DNA"/>
</dbReference>
<dbReference type="Proteomes" id="UP001302494">
    <property type="component" value="Chromosome"/>
</dbReference>
<name>A0AA96GJV9_9BACT</name>
<sequence length="195" mass="21884">MRLGILFLITIVISGCASQTYRETQESKFAGALDVRWVKNDYFLFLPSKDNPFMLIRANGQSIRPGPMYTDGGSIPRFLWGIEGYSPWGYAPAYIVHDWLFEAHHCGYEPDNRHTFGDSVAVIAEGLKAVMEANIEVRNYFVFDSVVAAVGSPIAKRLWQDGSCKVPPLEIQAINEKAFRGEELPGDLLMTITFE</sequence>
<evidence type="ECO:0000313" key="2">
    <source>
        <dbReference type="Proteomes" id="UP001302494"/>
    </source>
</evidence>
<proteinExistence type="predicted"/>